<protein>
    <recommendedName>
        <fullName evidence="5">TPM domain-containing protein</fullName>
    </recommendedName>
</protein>
<keyword evidence="1" id="KW-0812">Transmembrane</keyword>
<reference evidence="4" key="1">
    <citation type="submission" date="2023-07" db="EMBL/GenBank/DDBJ databases">
        <title>30 novel species of actinomycetes from the DSMZ collection.</title>
        <authorList>
            <person name="Nouioui I."/>
        </authorList>
    </citation>
    <scope>NUCLEOTIDE SEQUENCE [LARGE SCALE GENOMIC DNA]</scope>
    <source>
        <strain evidence="4">DSM 42041</strain>
    </source>
</reference>
<sequence>MNTAAKSRAGRHPLALVLAVLAAVVLLVVGSASAARAATGLDSAAEALREGPVYVDPRASGTLPDGGADALADTIRDADKPVFVAVLPDAPEFDPQTLMQDLRTEVGVTGVYVVALGDRFAAAADSQVMSNNAVTNLEGAVERGNEGNVAAMVDDFVDQAVPQANGAAPASWDGVGSEGTSAGSFLAGLAVLAALFGIVLGGVALVGSRGRKRRAQAERERLETLRPVVDEDITAFGEELDRLDFSPSEPGADEAKRADYTHALDAYDRAKDKMAAARRPGDVRGVTEALEDGRYSLAVLDARRTGKPLPERRPPCFFDPRHGPSVQDVDWAPPGGSERTVPVCAADATRLAGGEEPMSREVDTADGRRPYWEAGPAYGPWAYGYFGGGVLPGLLMGTMLGSMMTGPYGGYGDGGFEGGDVSGSDFSGGDFGGFGGGDFGGGGFGDFGGGF</sequence>
<evidence type="ECO:0008006" key="5">
    <source>
        <dbReference type="Google" id="ProtNLM"/>
    </source>
</evidence>
<dbReference type="Proteomes" id="UP001183414">
    <property type="component" value="Unassembled WGS sequence"/>
</dbReference>
<organism evidence="3 4">
    <name type="scientific">Streptomyces hazeniae</name>
    <dbReference type="NCBI Taxonomy" id="3075538"/>
    <lineage>
        <taxon>Bacteria</taxon>
        <taxon>Bacillati</taxon>
        <taxon>Actinomycetota</taxon>
        <taxon>Actinomycetes</taxon>
        <taxon>Kitasatosporales</taxon>
        <taxon>Streptomycetaceae</taxon>
        <taxon>Streptomyces</taxon>
    </lineage>
</organism>
<feature type="chain" id="PRO_5045528679" description="TPM domain-containing protein" evidence="2">
    <location>
        <begin position="38"/>
        <end position="451"/>
    </location>
</feature>
<proteinExistence type="predicted"/>
<dbReference type="RefSeq" id="WP_311675499.1">
    <property type="nucleotide sequence ID" value="NZ_JAVREQ010000027.1"/>
</dbReference>
<gene>
    <name evidence="3" type="ORF">RM572_24050</name>
</gene>
<keyword evidence="2" id="KW-0732">Signal</keyword>
<evidence type="ECO:0000256" key="2">
    <source>
        <dbReference type="SAM" id="SignalP"/>
    </source>
</evidence>
<keyword evidence="4" id="KW-1185">Reference proteome</keyword>
<comment type="caution">
    <text evidence="3">The sequence shown here is derived from an EMBL/GenBank/DDBJ whole genome shotgun (WGS) entry which is preliminary data.</text>
</comment>
<feature type="signal peptide" evidence="2">
    <location>
        <begin position="1"/>
        <end position="37"/>
    </location>
</feature>
<accession>A0ABU2NXX2</accession>
<keyword evidence="1" id="KW-1133">Transmembrane helix</keyword>
<evidence type="ECO:0000256" key="1">
    <source>
        <dbReference type="SAM" id="Phobius"/>
    </source>
</evidence>
<feature type="transmembrane region" description="Helical" evidence="1">
    <location>
        <begin position="185"/>
        <end position="206"/>
    </location>
</feature>
<dbReference type="EMBL" id="JAVREQ010000027">
    <property type="protein sequence ID" value="MDT0381839.1"/>
    <property type="molecule type" value="Genomic_DNA"/>
</dbReference>
<name>A0ABU2NXX2_9ACTN</name>
<evidence type="ECO:0000313" key="4">
    <source>
        <dbReference type="Proteomes" id="UP001183414"/>
    </source>
</evidence>
<evidence type="ECO:0000313" key="3">
    <source>
        <dbReference type="EMBL" id="MDT0381839.1"/>
    </source>
</evidence>
<keyword evidence="1" id="KW-0472">Membrane</keyword>